<evidence type="ECO:0000313" key="2">
    <source>
        <dbReference type="Proteomes" id="UP000019270"/>
    </source>
</evidence>
<dbReference type="Proteomes" id="UP000019270">
    <property type="component" value="Unassembled WGS sequence"/>
</dbReference>
<comment type="caution">
    <text evidence="1">The sequence shown here is derived from an EMBL/GenBank/DDBJ whole genome shotgun (WGS) entry which is preliminary data.</text>
</comment>
<name>W7KRW6_CYTFI</name>
<reference evidence="2" key="1">
    <citation type="submission" date="2013-03" db="EMBL/GenBank/DDBJ databases">
        <title>Draft genome sequence of Bacillus firmus DS1.</title>
        <authorList>
            <person name="Peng D."/>
            <person name="Zhu L."/>
            <person name="Sun M."/>
        </authorList>
    </citation>
    <scope>NUCLEOTIDE SEQUENCE [LARGE SCALE GENOMIC DNA]</scope>
    <source>
        <strain evidence="2">DS1</strain>
    </source>
</reference>
<dbReference type="PATRIC" id="fig|1307436.3.peg.4673"/>
<dbReference type="RefSeq" id="WP_235192313.1">
    <property type="nucleotide sequence ID" value="NZ_APVL01000027.1"/>
</dbReference>
<accession>W7KRW6</accession>
<reference evidence="1 2" key="2">
    <citation type="journal article" date="2016" name="Sci. Rep.">
        <title>A novel serine protease, Sep1, from Bacillus firmus DS-1 has nematicidal activity and degrades multiple intestinal-associated nematode proteins.</title>
        <authorList>
            <person name="Geng C."/>
            <person name="Nie X."/>
            <person name="Tang Z."/>
            <person name="Zhang Y."/>
            <person name="Lin J."/>
            <person name="Sun M."/>
            <person name="Peng D."/>
        </authorList>
    </citation>
    <scope>NUCLEOTIDE SEQUENCE [LARGE SCALE GENOMIC DNA]</scope>
    <source>
        <strain evidence="1 2">DS1</strain>
    </source>
</reference>
<protein>
    <submittedName>
        <fullName evidence="1">Phage protein</fullName>
    </submittedName>
</protein>
<sequence>MDITFSELESKLLGERLNLLFQKAYEQGVEDAKRKFNFPEVLTKDHLVQMFQIEKPTVNKLVARPNFPKLKNIQARYPRDQVLAWINENSTWVSNNTNYYTQQAI</sequence>
<organism evidence="1 2">
    <name type="scientific">Cytobacillus firmus DS1</name>
    <dbReference type="NCBI Taxonomy" id="1307436"/>
    <lineage>
        <taxon>Bacteria</taxon>
        <taxon>Bacillati</taxon>
        <taxon>Bacillota</taxon>
        <taxon>Bacilli</taxon>
        <taxon>Bacillales</taxon>
        <taxon>Bacillaceae</taxon>
        <taxon>Cytobacillus</taxon>
    </lineage>
</organism>
<gene>
    <name evidence="1" type="ORF">PBF_21903</name>
</gene>
<dbReference type="AlphaFoldDB" id="W7KRW6"/>
<dbReference type="eggNOG" id="ENOG5033N0K">
    <property type="taxonomic scope" value="Bacteria"/>
</dbReference>
<dbReference type="EMBL" id="APVL01000027">
    <property type="protein sequence ID" value="EWG08863.1"/>
    <property type="molecule type" value="Genomic_DNA"/>
</dbReference>
<proteinExistence type="predicted"/>
<evidence type="ECO:0000313" key="1">
    <source>
        <dbReference type="EMBL" id="EWG08863.1"/>
    </source>
</evidence>